<dbReference type="Proteomes" id="UP001327957">
    <property type="component" value="Unassembled WGS sequence"/>
</dbReference>
<feature type="domain" description="HNH nuclease" evidence="2">
    <location>
        <begin position="212"/>
        <end position="288"/>
    </location>
</feature>
<name>A0AAV9TQF0_9PEZI</name>
<protein>
    <recommendedName>
        <fullName evidence="2">HNH nuclease domain-containing protein</fullName>
    </recommendedName>
</protein>
<keyword evidence="4" id="KW-1185">Reference proteome</keyword>
<comment type="caution">
    <text evidence="3">The sequence shown here is derived from an EMBL/GenBank/DDBJ whole genome shotgun (WGS) entry which is preliminary data.</text>
</comment>
<gene>
    <name evidence="3" type="ORF">QIS74_01884</name>
</gene>
<dbReference type="InterPro" id="IPR003615">
    <property type="entry name" value="HNH_nuc"/>
</dbReference>
<feature type="compositionally biased region" description="Basic and acidic residues" evidence="1">
    <location>
        <begin position="458"/>
        <end position="467"/>
    </location>
</feature>
<proteinExistence type="predicted"/>
<evidence type="ECO:0000259" key="2">
    <source>
        <dbReference type="Pfam" id="PF13391"/>
    </source>
</evidence>
<dbReference type="AlphaFoldDB" id="A0AAV9TQF0"/>
<dbReference type="EMBL" id="JASAOK010000002">
    <property type="protein sequence ID" value="KAK6225837.1"/>
    <property type="molecule type" value="Genomic_DNA"/>
</dbReference>
<evidence type="ECO:0000256" key="1">
    <source>
        <dbReference type="SAM" id="MobiDB-lite"/>
    </source>
</evidence>
<accession>A0AAV9TQF0</accession>
<feature type="compositionally biased region" description="Basic and acidic residues" evidence="1">
    <location>
        <begin position="432"/>
        <end position="446"/>
    </location>
</feature>
<sequence>MSALETEKDGGSRSSDDFEHMKDQIISDMEMAFGSEAHEGPDSKLKAKVVLRLLQTLNNKDLKQEDLLDMLRHPSYQKSPAVASPYLDDAPDSAERKEILTWLKTTKFSYRHNGPLELLNPTMFTPLVWSAFAIAPMEQLRELRLHETGSIPTMMGFLQGCLPALMNIFLARNPKTGRKKDLGRDNYENIGNKSRRLQGYRKLASERDKNACVLTSAPFPRVCHIIPYSAQMYMQQVETALKSLAFIWGSQVENPIDLLDHECYEHPRNMISLSCEFHRLWSRAMVALEPVEVARDGTWIIVQVRWMHGSKLDRRRLDTTSREVKQVDIDMGVKDILQPLANEHNVPIRIIDLETQRYIKDGHKFKITSEDPAFLPSEDLLRLQYNLCRMAALTGPAEPNDDAHSDSDSEVAAEIEIEESVDWEAWNREVETYREAERARDVEEARVPTVGDQDEEQETRPKTNDEM</sequence>
<feature type="region of interest" description="Disordered" evidence="1">
    <location>
        <begin position="432"/>
        <end position="467"/>
    </location>
</feature>
<dbReference type="Pfam" id="PF13391">
    <property type="entry name" value="HNH_2"/>
    <property type="match status" value="1"/>
</dbReference>
<evidence type="ECO:0000313" key="3">
    <source>
        <dbReference type="EMBL" id="KAK6225837.1"/>
    </source>
</evidence>
<feature type="region of interest" description="Disordered" evidence="1">
    <location>
        <begin position="1"/>
        <end position="21"/>
    </location>
</feature>
<organism evidence="3 4">
    <name type="scientific">Colletotrichum tabaci</name>
    <dbReference type="NCBI Taxonomy" id="1209068"/>
    <lineage>
        <taxon>Eukaryota</taxon>
        <taxon>Fungi</taxon>
        <taxon>Dikarya</taxon>
        <taxon>Ascomycota</taxon>
        <taxon>Pezizomycotina</taxon>
        <taxon>Sordariomycetes</taxon>
        <taxon>Hypocreomycetidae</taxon>
        <taxon>Glomerellales</taxon>
        <taxon>Glomerellaceae</taxon>
        <taxon>Colletotrichum</taxon>
        <taxon>Colletotrichum destructivum species complex</taxon>
    </lineage>
</organism>
<evidence type="ECO:0000313" key="4">
    <source>
        <dbReference type="Proteomes" id="UP001327957"/>
    </source>
</evidence>
<reference evidence="3 4" key="1">
    <citation type="submission" date="2023-04" db="EMBL/GenBank/DDBJ databases">
        <title>Colletotrichum tabacum stain YC1 causing leaf anthracnose on Nicotiana tabacum(L.) cv.</title>
        <authorList>
            <person name="Ji Z."/>
            <person name="Wang M."/>
            <person name="Zhang J."/>
            <person name="Wang N."/>
            <person name="Zhou Z."/>
        </authorList>
    </citation>
    <scope>NUCLEOTIDE SEQUENCE [LARGE SCALE GENOMIC DNA]</scope>
    <source>
        <strain evidence="3 4">YC1</strain>
    </source>
</reference>